<comment type="function">
    <text evidence="6">One of the early assembly proteins it binds 23S rRNA. One of the proteins that surrounds the polypeptide exit tunnel on the outside of the ribosome. Forms the main docking site for trigger factor binding to the ribosome.</text>
</comment>
<keyword evidence="4 6" id="KW-0689">Ribosomal protein</keyword>
<dbReference type="NCBIfam" id="NF004360">
    <property type="entry name" value="PRK05738.1-5"/>
    <property type="match status" value="1"/>
</dbReference>
<dbReference type="AlphaFoldDB" id="A0A251ZUN8"/>
<name>A0A251ZUN8_9PROT</name>
<dbReference type="NCBIfam" id="NF004363">
    <property type="entry name" value="PRK05738.2-4"/>
    <property type="match status" value="1"/>
</dbReference>
<dbReference type="GO" id="GO:1990904">
    <property type="term" value="C:ribonucleoprotein complex"/>
    <property type="evidence" value="ECO:0007669"/>
    <property type="project" value="UniProtKB-KW"/>
</dbReference>
<keyword evidence="8" id="KW-1185">Reference proteome</keyword>
<comment type="subunit">
    <text evidence="6">Part of the 50S ribosomal subunit. Contacts protein L29, and trigger factor when it is bound to the ribosome.</text>
</comment>
<dbReference type="Proteomes" id="UP000194946">
    <property type="component" value="Unassembled WGS sequence"/>
</dbReference>
<comment type="caution">
    <text evidence="7">The sequence shown here is derived from an EMBL/GenBank/DDBJ whole genome shotgun (WGS) entry which is preliminary data.</text>
</comment>
<organism evidence="7 8">
    <name type="scientific">Commensalibacter intestini</name>
    <dbReference type="NCBI Taxonomy" id="479936"/>
    <lineage>
        <taxon>Bacteria</taxon>
        <taxon>Pseudomonadati</taxon>
        <taxon>Pseudomonadota</taxon>
        <taxon>Alphaproteobacteria</taxon>
        <taxon>Acetobacterales</taxon>
        <taxon>Acetobacteraceae</taxon>
    </lineage>
</organism>
<dbReference type="NCBIfam" id="NF004359">
    <property type="entry name" value="PRK05738.1-3"/>
    <property type="match status" value="1"/>
</dbReference>
<accession>A0A251ZUN8</accession>
<dbReference type="InterPro" id="IPR012678">
    <property type="entry name" value="Ribosomal_uL23/eL15/eS24_sf"/>
</dbReference>
<dbReference type="NCBIfam" id="NF004366">
    <property type="entry name" value="PRK05738.3-2"/>
    <property type="match status" value="1"/>
</dbReference>
<dbReference type="HAMAP" id="MF_01369_B">
    <property type="entry name" value="Ribosomal_uL23_B"/>
    <property type="match status" value="1"/>
</dbReference>
<dbReference type="PANTHER" id="PTHR11620">
    <property type="entry name" value="60S RIBOSOMAL PROTEIN L23A"/>
    <property type="match status" value="1"/>
</dbReference>
<protein>
    <recommendedName>
        <fullName evidence="6">Large ribosomal subunit protein uL23</fullName>
    </recommendedName>
</protein>
<dbReference type="FunFam" id="3.30.70.330:FF:000001">
    <property type="entry name" value="50S ribosomal protein L23"/>
    <property type="match status" value="1"/>
</dbReference>
<gene>
    <name evidence="6" type="primary">rplW</name>
    <name evidence="7" type="ORF">HK18_10085</name>
</gene>
<keyword evidence="5 6" id="KW-0687">Ribonucleoprotein</keyword>
<dbReference type="InterPro" id="IPR012677">
    <property type="entry name" value="Nucleotide-bd_a/b_plait_sf"/>
</dbReference>
<dbReference type="Pfam" id="PF00276">
    <property type="entry name" value="Ribosomal_L23"/>
    <property type="match status" value="1"/>
</dbReference>
<evidence type="ECO:0000256" key="5">
    <source>
        <dbReference type="ARBA" id="ARBA00023274"/>
    </source>
</evidence>
<dbReference type="EMBL" id="JOPB01000007">
    <property type="protein sequence ID" value="OUI78370.1"/>
    <property type="molecule type" value="Genomic_DNA"/>
</dbReference>
<dbReference type="GO" id="GO:0005840">
    <property type="term" value="C:ribosome"/>
    <property type="evidence" value="ECO:0007669"/>
    <property type="project" value="UniProtKB-KW"/>
</dbReference>
<keyword evidence="3 6" id="KW-0694">RNA-binding</keyword>
<evidence type="ECO:0000256" key="1">
    <source>
        <dbReference type="ARBA" id="ARBA00006700"/>
    </source>
</evidence>
<evidence type="ECO:0000256" key="3">
    <source>
        <dbReference type="ARBA" id="ARBA00022884"/>
    </source>
</evidence>
<evidence type="ECO:0000256" key="6">
    <source>
        <dbReference type="HAMAP-Rule" id="MF_01369"/>
    </source>
</evidence>
<dbReference type="InterPro" id="IPR013025">
    <property type="entry name" value="Ribosomal_uL23-like"/>
</dbReference>
<comment type="similarity">
    <text evidence="1 6">Belongs to the universal ribosomal protein uL23 family.</text>
</comment>
<reference evidence="8" key="1">
    <citation type="submission" date="2014-06" db="EMBL/GenBank/DDBJ databases">
        <authorList>
            <person name="Winans N.J."/>
            <person name="Newell P.D."/>
            <person name="Douglas A.E."/>
        </authorList>
    </citation>
    <scope>NUCLEOTIDE SEQUENCE [LARGE SCALE GENOMIC DNA]</scope>
    <source>
        <strain evidence="8">DmL_052</strain>
    </source>
</reference>
<dbReference type="GO" id="GO:0019843">
    <property type="term" value="F:rRNA binding"/>
    <property type="evidence" value="ECO:0007669"/>
    <property type="project" value="UniProtKB-UniRule"/>
</dbReference>
<sequence>MTNILALRRKAATMSREAMFNIIRAPLITEKATMLSEQNQIAFKVAPNATKTQIKVAVETLFDVKVLGVNTLVLKGKTKRFKGRLGRRSDIKKAFVQLAEGQSIDLTTKLS</sequence>
<dbReference type="SUPFAM" id="SSF54189">
    <property type="entry name" value="Ribosomal proteins S24e, L23 and L15e"/>
    <property type="match status" value="1"/>
</dbReference>
<proteinExistence type="inferred from homology"/>
<evidence type="ECO:0000313" key="7">
    <source>
        <dbReference type="EMBL" id="OUI78370.1"/>
    </source>
</evidence>
<dbReference type="GO" id="GO:0006412">
    <property type="term" value="P:translation"/>
    <property type="evidence" value="ECO:0007669"/>
    <property type="project" value="UniProtKB-UniRule"/>
</dbReference>
<keyword evidence="2 6" id="KW-0699">rRNA-binding</keyword>
<dbReference type="GO" id="GO:0003735">
    <property type="term" value="F:structural constituent of ribosome"/>
    <property type="evidence" value="ECO:0007669"/>
    <property type="project" value="InterPro"/>
</dbReference>
<evidence type="ECO:0000256" key="2">
    <source>
        <dbReference type="ARBA" id="ARBA00022730"/>
    </source>
</evidence>
<evidence type="ECO:0000313" key="8">
    <source>
        <dbReference type="Proteomes" id="UP000194946"/>
    </source>
</evidence>
<dbReference type="Gene3D" id="3.30.70.330">
    <property type="match status" value="1"/>
</dbReference>
<evidence type="ECO:0000256" key="4">
    <source>
        <dbReference type="ARBA" id="ARBA00022980"/>
    </source>
</evidence>